<accession>A0A3G6J478</accession>
<sequence>MALQIAEACQLDLPHCVLFSNHSARLLRFPPRKGDEPVDTWGKVFDRCTQHSLDGVSAPGFTPRARARLQLCAGLYRPFRTNRPVFSGRSFRISTPK</sequence>
<evidence type="ECO:0000313" key="2">
    <source>
        <dbReference type="Proteomes" id="UP000269019"/>
    </source>
</evidence>
<gene>
    <name evidence="1" type="ORF">CCHOA_01420</name>
</gene>
<proteinExistence type="predicted"/>
<keyword evidence="2" id="KW-1185">Reference proteome</keyword>
<dbReference type="Proteomes" id="UP000269019">
    <property type="component" value="Chromosome"/>
</dbReference>
<reference evidence="1 2" key="1">
    <citation type="submission" date="2018-11" db="EMBL/GenBank/DDBJ databases">
        <authorList>
            <person name="Kleinhagauer T."/>
            <person name="Glaeser S.P."/>
            <person name="Spergser J."/>
            <person name="Ruckert C."/>
            <person name="Kaempfer P."/>
            <person name="Busse H.-J."/>
        </authorList>
    </citation>
    <scope>NUCLEOTIDE SEQUENCE [LARGE SCALE GENOMIC DNA]</scope>
    <source>
        <strain evidence="1 2">200CH</strain>
    </source>
</reference>
<dbReference type="KEGG" id="ccho:CCHOA_01420"/>
<evidence type="ECO:0000313" key="1">
    <source>
        <dbReference type="EMBL" id="AZA12712.1"/>
    </source>
</evidence>
<dbReference type="EMBL" id="CP033896">
    <property type="protein sequence ID" value="AZA12712.1"/>
    <property type="molecule type" value="Genomic_DNA"/>
</dbReference>
<name>A0A3G6J478_9CORY</name>
<organism evidence="1 2">
    <name type="scientific">Corynebacterium choanae</name>
    <dbReference type="NCBI Taxonomy" id="1862358"/>
    <lineage>
        <taxon>Bacteria</taxon>
        <taxon>Bacillati</taxon>
        <taxon>Actinomycetota</taxon>
        <taxon>Actinomycetes</taxon>
        <taxon>Mycobacteriales</taxon>
        <taxon>Corynebacteriaceae</taxon>
        <taxon>Corynebacterium</taxon>
    </lineage>
</organism>
<dbReference type="AlphaFoldDB" id="A0A3G6J478"/>
<protein>
    <submittedName>
        <fullName evidence="1">Uncharacterized protein</fullName>
    </submittedName>
</protein>